<evidence type="ECO:0000256" key="7">
    <source>
        <dbReference type="HAMAP-Rule" id="MF_00022"/>
    </source>
</evidence>
<dbReference type="PANTHER" id="PTHR43311">
    <property type="entry name" value="GLUTAMATE--TRNA LIGASE"/>
    <property type="match status" value="1"/>
</dbReference>
<comment type="similarity">
    <text evidence="1 7">Belongs to the class-I aminoacyl-tRNA synthetase family. Glutamate--tRNA ligase type 1 subfamily.</text>
</comment>
<dbReference type="InterPro" id="IPR033910">
    <property type="entry name" value="GluRS_core"/>
</dbReference>
<proteinExistence type="inferred from homology"/>
<evidence type="ECO:0000256" key="1">
    <source>
        <dbReference type="ARBA" id="ARBA00007894"/>
    </source>
</evidence>
<evidence type="ECO:0000313" key="11">
    <source>
        <dbReference type="Proteomes" id="UP000230384"/>
    </source>
</evidence>
<accession>A0A2M8GHH6</accession>
<dbReference type="AlphaFoldDB" id="A0A2M8GHH6"/>
<feature type="short sequence motif" description="'KMSKS' region" evidence="7">
    <location>
        <begin position="226"/>
        <end position="230"/>
    </location>
</feature>
<dbReference type="Gene3D" id="1.10.10.350">
    <property type="match status" value="1"/>
</dbReference>
<keyword evidence="4 7" id="KW-0067">ATP-binding</keyword>
<feature type="binding site" evidence="7">
    <location>
        <position position="229"/>
    </location>
    <ligand>
        <name>ATP</name>
        <dbReference type="ChEBI" id="CHEBI:30616"/>
    </ligand>
</feature>
<dbReference type="NCBIfam" id="TIGR00464">
    <property type="entry name" value="gltX_bact"/>
    <property type="match status" value="1"/>
</dbReference>
<dbReference type="SUPFAM" id="SSF52374">
    <property type="entry name" value="Nucleotidylyl transferase"/>
    <property type="match status" value="1"/>
</dbReference>
<dbReference type="InterPro" id="IPR000924">
    <property type="entry name" value="Glu/Gln-tRNA-synth"/>
</dbReference>
<dbReference type="GO" id="GO:0006424">
    <property type="term" value="P:glutamyl-tRNA aminoacylation"/>
    <property type="evidence" value="ECO:0007669"/>
    <property type="project" value="UniProtKB-UniRule"/>
</dbReference>
<evidence type="ECO:0000256" key="3">
    <source>
        <dbReference type="ARBA" id="ARBA00022741"/>
    </source>
</evidence>
<feature type="short sequence motif" description="'HIGH' region" evidence="7">
    <location>
        <begin position="9"/>
        <end position="19"/>
    </location>
</feature>
<comment type="catalytic activity">
    <reaction evidence="7">
        <text>tRNA(Glu) + L-glutamate + ATP = L-glutamyl-tRNA(Glu) + AMP + diphosphate</text>
        <dbReference type="Rhea" id="RHEA:23540"/>
        <dbReference type="Rhea" id="RHEA-COMP:9663"/>
        <dbReference type="Rhea" id="RHEA-COMP:9680"/>
        <dbReference type="ChEBI" id="CHEBI:29985"/>
        <dbReference type="ChEBI" id="CHEBI:30616"/>
        <dbReference type="ChEBI" id="CHEBI:33019"/>
        <dbReference type="ChEBI" id="CHEBI:78442"/>
        <dbReference type="ChEBI" id="CHEBI:78520"/>
        <dbReference type="ChEBI" id="CHEBI:456215"/>
        <dbReference type="EC" id="6.1.1.17"/>
    </reaction>
</comment>
<dbReference type="InterPro" id="IPR049940">
    <property type="entry name" value="GluQ/Sye"/>
</dbReference>
<evidence type="ECO:0000313" key="10">
    <source>
        <dbReference type="EMBL" id="PJC76858.1"/>
    </source>
</evidence>
<dbReference type="InterPro" id="IPR004527">
    <property type="entry name" value="Glu-tRNA-ligase_bac/mito"/>
</dbReference>
<dbReference type="CDD" id="cd00808">
    <property type="entry name" value="GluRS_core"/>
    <property type="match status" value="1"/>
</dbReference>
<evidence type="ECO:0000256" key="2">
    <source>
        <dbReference type="ARBA" id="ARBA00022598"/>
    </source>
</evidence>
<evidence type="ECO:0000259" key="8">
    <source>
        <dbReference type="Pfam" id="PF00749"/>
    </source>
</evidence>
<dbReference type="GO" id="GO:0008270">
    <property type="term" value="F:zinc ion binding"/>
    <property type="evidence" value="ECO:0007669"/>
    <property type="project" value="InterPro"/>
</dbReference>
<organism evidence="10 11">
    <name type="scientific">Candidatus Shapirobacteria bacterium CG_4_8_14_3_um_filter_39_11</name>
    <dbReference type="NCBI Taxonomy" id="1974875"/>
    <lineage>
        <taxon>Bacteria</taxon>
        <taxon>Candidatus Shapironibacteriota</taxon>
    </lineage>
</organism>
<dbReference type="InterPro" id="IPR045462">
    <property type="entry name" value="aa-tRNA-synth_I_cd-bd"/>
</dbReference>
<dbReference type="PANTHER" id="PTHR43311:SF2">
    <property type="entry name" value="GLUTAMATE--TRNA LIGASE, MITOCHONDRIAL-RELATED"/>
    <property type="match status" value="1"/>
</dbReference>
<evidence type="ECO:0000259" key="9">
    <source>
        <dbReference type="Pfam" id="PF19269"/>
    </source>
</evidence>
<evidence type="ECO:0000256" key="5">
    <source>
        <dbReference type="ARBA" id="ARBA00022917"/>
    </source>
</evidence>
<dbReference type="EC" id="6.1.1.17" evidence="7"/>
<dbReference type="Pfam" id="PF19269">
    <property type="entry name" value="Anticodon_2"/>
    <property type="match status" value="1"/>
</dbReference>
<protein>
    <recommendedName>
        <fullName evidence="7">Glutamate--tRNA ligase</fullName>
        <ecNumber evidence="7">6.1.1.17</ecNumber>
    </recommendedName>
    <alternativeName>
        <fullName evidence="7">Glutamyl-tRNA synthetase</fullName>
        <shortName evidence="7">GluRS</shortName>
    </alternativeName>
</protein>
<name>A0A2M8GHH6_9BACT</name>
<dbReference type="InterPro" id="IPR008925">
    <property type="entry name" value="aa_tRNA-synth_I_cd-bd_sf"/>
</dbReference>
<keyword evidence="2 7" id="KW-0436">Ligase</keyword>
<keyword evidence="7" id="KW-0963">Cytoplasm</keyword>
<dbReference type="HAMAP" id="MF_00022">
    <property type="entry name" value="Glu_tRNA_synth_type1"/>
    <property type="match status" value="1"/>
</dbReference>
<comment type="subcellular location">
    <subcellularLocation>
        <location evidence="7">Cytoplasm</location>
    </subcellularLocation>
</comment>
<dbReference type="GO" id="GO:0005829">
    <property type="term" value="C:cytosol"/>
    <property type="evidence" value="ECO:0007669"/>
    <property type="project" value="TreeGrafter"/>
</dbReference>
<dbReference type="InterPro" id="IPR020751">
    <property type="entry name" value="aa-tRNA-synth_I_codon-bd_sub2"/>
</dbReference>
<dbReference type="InterPro" id="IPR014729">
    <property type="entry name" value="Rossmann-like_a/b/a_fold"/>
</dbReference>
<keyword evidence="6 7" id="KW-0030">Aminoacyl-tRNA synthetase</keyword>
<dbReference type="InterPro" id="IPR020058">
    <property type="entry name" value="Glu/Gln-tRNA-synth_Ib_cat-dom"/>
</dbReference>
<dbReference type="EMBL" id="PFQN01000026">
    <property type="protein sequence ID" value="PJC76858.1"/>
    <property type="molecule type" value="Genomic_DNA"/>
</dbReference>
<dbReference type="GO" id="GO:0005524">
    <property type="term" value="F:ATP binding"/>
    <property type="evidence" value="ECO:0007669"/>
    <property type="project" value="UniProtKB-UniRule"/>
</dbReference>
<comment type="subunit">
    <text evidence="7">Monomer.</text>
</comment>
<dbReference type="Pfam" id="PF00749">
    <property type="entry name" value="tRNA-synt_1c"/>
    <property type="match status" value="1"/>
</dbReference>
<feature type="domain" description="Glutamyl/glutaminyl-tRNA synthetase class Ib catalytic" evidence="8">
    <location>
        <begin position="2"/>
        <end position="295"/>
    </location>
</feature>
<dbReference type="SUPFAM" id="SSF48163">
    <property type="entry name" value="An anticodon-binding domain of class I aminoacyl-tRNA synthetases"/>
    <property type="match status" value="1"/>
</dbReference>
<reference evidence="11" key="1">
    <citation type="submission" date="2017-09" db="EMBL/GenBank/DDBJ databases">
        <title>Depth-based differentiation of microbial function through sediment-hosted aquifers and enrichment of novel symbionts in the deep terrestrial subsurface.</title>
        <authorList>
            <person name="Probst A.J."/>
            <person name="Ladd B."/>
            <person name="Jarett J.K."/>
            <person name="Geller-Mcgrath D.E."/>
            <person name="Sieber C.M.K."/>
            <person name="Emerson J.B."/>
            <person name="Anantharaman K."/>
            <person name="Thomas B.C."/>
            <person name="Malmstrom R."/>
            <person name="Stieglmeier M."/>
            <person name="Klingl A."/>
            <person name="Woyke T."/>
            <person name="Ryan C.M."/>
            <person name="Banfield J.F."/>
        </authorList>
    </citation>
    <scope>NUCLEOTIDE SEQUENCE [LARGE SCALE GENOMIC DNA]</scope>
</reference>
<dbReference type="PRINTS" id="PR00987">
    <property type="entry name" value="TRNASYNTHGLU"/>
</dbReference>
<keyword evidence="5 7" id="KW-0648">Protein biosynthesis</keyword>
<dbReference type="Proteomes" id="UP000230384">
    <property type="component" value="Unassembled WGS sequence"/>
</dbReference>
<dbReference type="GO" id="GO:0004818">
    <property type="term" value="F:glutamate-tRNA ligase activity"/>
    <property type="evidence" value="ECO:0007669"/>
    <property type="project" value="UniProtKB-UniRule"/>
</dbReference>
<comment type="caution">
    <text evidence="10">The sequence shown here is derived from an EMBL/GenBank/DDBJ whole genome shotgun (WGS) entry which is preliminary data.</text>
</comment>
<dbReference type="GO" id="GO:0000049">
    <property type="term" value="F:tRNA binding"/>
    <property type="evidence" value="ECO:0007669"/>
    <property type="project" value="InterPro"/>
</dbReference>
<comment type="function">
    <text evidence="7">Catalyzes the attachment of glutamate to tRNA(Glu) in a two-step reaction: glutamate is first activated by ATP to form Glu-AMP and then transferred to the acceptor end of tRNA(Glu).</text>
</comment>
<gene>
    <name evidence="7" type="primary">gltX</name>
    <name evidence="10" type="ORF">CO010_01545</name>
</gene>
<feature type="domain" description="Aminoacyl-tRNA synthetase class I anticodon-binding" evidence="9">
    <location>
        <begin position="323"/>
        <end position="443"/>
    </location>
</feature>
<comment type="caution">
    <text evidence="7">Lacks conserved residue(s) required for the propagation of feature annotation.</text>
</comment>
<evidence type="ECO:0000256" key="6">
    <source>
        <dbReference type="ARBA" id="ARBA00023146"/>
    </source>
</evidence>
<keyword evidence="3 7" id="KW-0547">Nucleotide-binding</keyword>
<sequence length="445" mass="50585">MEIRTRFAPSPTGSLHIGSLRTAAYAYTLAKHNGGQFILRIEDTDQKREVAGSREKIMELLTLFGMPWDELYIQSERVKTGVYQKAANALLSSGHAFFCQCPPRNSKTASEKVLRDPCRDKNFTSGAIKLRVPDNEKIEFHDYVLNTDIHWDTNEVADITLLKTDGFPTYHLAVVVDDSEMKISHALRAAEWLPSTPVHLLTYRYLNLIPPQIGHLTVVLDPEGGKLSKRKSTVSVDRFIADGYLPEALLNFIILLGWAPKDNRELFTLDEFVTAFDPNGFQKSNPVFHIEKLDWFNGEYIRQLSVEQLNSLFIVHCSLFSSLNPKKQIAITKLVQDRIVKLSDFNPLAGFLFERPKVDISLFGNLDYKEHLKSAVEVLSLVNPWTNENIQEKLMGLIKEKGWKTGDFFMSFRIALSGSKFTPPITNCAEILGKEETLNRLNIFF</sequence>
<evidence type="ECO:0000256" key="4">
    <source>
        <dbReference type="ARBA" id="ARBA00022840"/>
    </source>
</evidence>
<dbReference type="Gene3D" id="3.40.50.620">
    <property type="entry name" value="HUPs"/>
    <property type="match status" value="1"/>
</dbReference>